<evidence type="ECO:0000259" key="1">
    <source>
        <dbReference type="Pfam" id="PF11935"/>
    </source>
</evidence>
<dbReference type="PANTHER" id="PTHR47184:SF3">
    <property type="entry name" value="PHOSPHATIDYLINOSITOL 3-AND 4-KINASE FAMILY PROTEIN-RELATED"/>
    <property type="match status" value="1"/>
</dbReference>
<organism evidence="2 3">
    <name type="scientific">Phaseolus angularis</name>
    <name type="common">Azuki bean</name>
    <name type="synonym">Vigna angularis</name>
    <dbReference type="NCBI Taxonomy" id="3914"/>
    <lineage>
        <taxon>Eukaryota</taxon>
        <taxon>Viridiplantae</taxon>
        <taxon>Streptophyta</taxon>
        <taxon>Embryophyta</taxon>
        <taxon>Tracheophyta</taxon>
        <taxon>Spermatophyta</taxon>
        <taxon>Magnoliopsida</taxon>
        <taxon>eudicotyledons</taxon>
        <taxon>Gunneridae</taxon>
        <taxon>Pentapetalae</taxon>
        <taxon>rosids</taxon>
        <taxon>fabids</taxon>
        <taxon>Fabales</taxon>
        <taxon>Fabaceae</taxon>
        <taxon>Papilionoideae</taxon>
        <taxon>50 kb inversion clade</taxon>
        <taxon>NPAAA clade</taxon>
        <taxon>indigoferoid/millettioid clade</taxon>
        <taxon>Phaseoleae</taxon>
        <taxon>Vigna</taxon>
    </lineage>
</organism>
<dbReference type="InterPro" id="IPR011989">
    <property type="entry name" value="ARM-like"/>
</dbReference>
<gene>
    <name evidence="2" type="ORF">LR48_Vigan04g202400</name>
</gene>
<dbReference type="InterPro" id="IPR032460">
    <property type="entry name" value="Symplekin/Pta1_N"/>
</dbReference>
<proteinExistence type="predicted"/>
<reference evidence="3" key="1">
    <citation type="journal article" date="2015" name="Proc. Natl. Acad. Sci. U.S.A.">
        <title>Genome sequencing of adzuki bean (Vigna angularis) provides insight into high starch and low fat accumulation and domestication.</title>
        <authorList>
            <person name="Yang K."/>
            <person name="Tian Z."/>
            <person name="Chen C."/>
            <person name="Luo L."/>
            <person name="Zhao B."/>
            <person name="Wang Z."/>
            <person name="Yu L."/>
            <person name="Li Y."/>
            <person name="Sun Y."/>
            <person name="Li W."/>
            <person name="Chen Y."/>
            <person name="Li Y."/>
            <person name="Zhang Y."/>
            <person name="Ai D."/>
            <person name="Zhao J."/>
            <person name="Shang C."/>
            <person name="Ma Y."/>
            <person name="Wu B."/>
            <person name="Wang M."/>
            <person name="Gao L."/>
            <person name="Sun D."/>
            <person name="Zhang P."/>
            <person name="Guo F."/>
            <person name="Wang W."/>
            <person name="Li Y."/>
            <person name="Wang J."/>
            <person name="Varshney R.K."/>
            <person name="Wang J."/>
            <person name="Ling H.Q."/>
            <person name="Wan P."/>
        </authorList>
    </citation>
    <scope>NUCLEOTIDE SEQUENCE</scope>
    <source>
        <strain evidence="3">cv. Jingnong 6</strain>
    </source>
</reference>
<name>A0A0L9UGI4_PHAAN</name>
<dbReference type="Gene3D" id="1.25.10.10">
    <property type="entry name" value="Leucine-rich Repeat Variant"/>
    <property type="match status" value="1"/>
</dbReference>
<dbReference type="AlphaFoldDB" id="A0A0L9UGI4"/>
<dbReference type="Gramene" id="KOM41826">
    <property type="protein sequence ID" value="KOM41826"/>
    <property type="gene ID" value="LR48_Vigan04g202400"/>
</dbReference>
<protein>
    <recommendedName>
        <fullName evidence="1">Symplekin/Pta1 N-terminal domain-containing protein</fullName>
    </recommendedName>
</protein>
<dbReference type="OMA" id="AILEFSC"/>
<feature type="domain" description="Symplekin/Pta1 N-terminal" evidence="1">
    <location>
        <begin position="24"/>
        <end position="118"/>
    </location>
</feature>
<evidence type="ECO:0000313" key="2">
    <source>
        <dbReference type="EMBL" id="KOM41826.1"/>
    </source>
</evidence>
<evidence type="ECO:0000313" key="3">
    <source>
        <dbReference type="Proteomes" id="UP000053144"/>
    </source>
</evidence>
<dbReference type="Proteomes" id="UP000053144">
    <property type="component" value="Chromosome 4"/>
</dbReference>
<dbReference type="STRING" id="3914.A0A0L9UGI4"/>
<accession>A0A0L9UGI4</accession>
<dbReference type="PANTHER" id="PTHR47184">
    <property type="entry name" value="PHOSPHATIDYLINOSITOL 3-AND 4-KINASE FAMILY PROTEIN-RELATED"/>
    <property type="match status" value="1"/>
</dbReference>
<sequence>MYLWQAILEFSCLLAVIVNSLFQSEIILPGSVGIKLLALKFLEMFVLLFASDISDSEKLATKGGRQAFNVLWLVGGHPHPVLDPVVLMSEGNRTLGILLNLLQSVGTLPGCLTITVVNW</sequence>
<dbReference type="Pfam" id="PF11935">
    <property type="entry name" value="SYMPK_PTA1_N"/>
    <property type="match status" value="1"/>
</dbReference>
<dbReference type="EMBL" id="CM003374">
    <property type="protein sequence ID" value="KOM41826.1"/>
    <property type="molecule type" value="Genomic_DNA"/>
</dbReference>